<dbReference type="Bgee" id="ENSPREG00000018849">
    <property type="expression patterns" value="Expressed in caudal fin"/>
</dbReference>
<dbReference type="Proteomes" id="UP000242638">
    <property type="component" value="Unassembled WGS sequence"/>
</dbReference>
<proteinExistence type="predicted"/>
<accession>A0A3P9Q1H2</accession>
<keyword evidence="2" id="KW-1185">Reference proteome</keyword>
<evidence type="ECO:0000313" key="2">
    <source>
        <dbReference type="Proteomes" id="UP000242638"/>
    </source>
</evidence>
<evidence type="ECO:0000313" key="1">
    <source>
        <dbReference type="Ensembl" id="ENSPREP00000027864.1"/>
    </source>
</evidence>
<organism evidence="1 2">
    <name type="scientific">Poecilia reticulata</name>
    <name type="common">Guppy</name>
    <name type="synonym">Acanthophacelus reticulatus</name>
    <dbReference type="NCBI Taxonomy" id="8081"/>
    <lineage>
        <taxon>Eukaryota</taxon>
        <taxon>Metazoa</taxon>
        <taxon>Chordata</taxon>
        <taxon>Craniata</taxon>
        <taxon>Vertebrata</taxon>
        <taxon>Euteleostomi</taxon>
        <taxon>Actinopterygii</taxon>
        <taxon>Neopterygii</taxon>
        <taxon>Teleostei</taxon>
        <taxon>Neoteleostei</taxon>
        <taxon>Acanthomorphata</taxon>
        <taxon>Ovalentaria</taxon>
        <taxon>Atherinomorphae</taxon>
        <taxon>Cyprinodontiformes</taxon>
        <taxon>Poeciliidae</taxon>
        <taxon>Poeciliinae</taxon>
        <taxon>Poecilia</taxon>
    </lineage>
</organism>
<dbReference type="AlphaFoldDB" id="A0A3P9Q1H2"/>
<protein>
    <submittedName>
        <fullName evidence="1">Uncharacterized protein</fullName>
    </submittedName>
</protein>
<name>A0A3P9Q1H2_POERE</name>
<sequence length="62" mass="7331">LLFSNLMIYYSIPKKHTTRLNFSYTNPVCTLQKHKIMLSSFCLVSSKLNNLSFFKNNRNNKK</sequence>
<reference evidence="2" key="1">
    <citation type="submission" date="2013-11" db="EMBL/GenBank/DDBJ databases">
        <title>The genomic landscape of the Guanapo guppy.</title>
        <authorList>
            <person name="Kuenstner A."/>
            <person name="Dreyer C."/>
        </authorList>
    </citation>
    <scope>NUCLEOTIDE SEQUENCE</scope>
    <source>
        <strain evidence="2">Guanapo</strain>
    </source>
</reference>
<dbReference type="Ensembl" id="ENSPRET00000028169.1">
    <property type="protein sequence ID" value="ENSPREP00000027864.1"/>
    <property type="gene ID" value="ENSPREG00000018849.1"/>
</dbReference>
<reference evidence="1" key="2">
    <citation type="submission" date="2025-08" db="UniProtKB">
        <authorList>
            <consortium name="Ensembl"/>
        </authorList>
    </citation>
    <scope>IDENTIFICATION</scope>
    <source>
        <strain evidence="1">Guanapo</strain>
    </source>
</reference>
<reference evidence="1" key="3">
    <citation type="submission" date="2025-09" db="UniProtKB">
        <authorList>
            <consortium name="Ensembl"/>
        </authorList>
    </citation>
    <scope>IDENTIFICATION</scope>
    <source>
        <strain evidence="1">Guanapo</strain>
    </source>
</reference>